<accession>A0A371E518</accession>
<sequence length="120" mass="13526">MPSQHLILVDLQEVRPVTGRLGGKLYGFAGEQVMIKGVIELETTFGERTHARTIPMLYIVVDVDTSYNIIMGRPAFNKLGVMVSTLHLCMKYLVGQEVGRIWADQRVARRCYEDSLRIGS</sequence>
<dbReference type="AlphaFoldDB" id="A0A371E518"/>
<dbReference type="EMBL" id="QJKJ01016339">
    <property type="protein sequence ID" value="RDX61124.1"/>
    <property type="molecule type" value="Genomic_DNA"/>
</dbReference>
<dbReference type="PANTHER" id="PTHR33240">
    <property type="entry name" value="OS08G0508500 PROTEIN"/>
    <property type="match status" value="1"/>
</dbReference>
<name>A0A371E518_MUCPR</name>
<dbReference type="OrthoDB" id="1400091at2759"/>
<gene>
    <name evidence="1" type="ORF">CR513_60676</name>
</gene>
<evidence type="ECO:0000313" key="2">
    <source>
        <dbReference type="Proteomes" id="UP000257109"/>
    </source>
</evidence>
<reference evidence="1" key="1">
    <citation type="submission" date="2018-05" db="EMBL/GenBank/DDBJ databases">
        <title>Draft genome of Mucuna pruriens seed.</title>
        <authorList>
            <person name="Nnadi N.E."/>
            <person name="Vos R."/>
            <person name="Hasami M.H."/>
            <person name="Devisetty U.K."/>
            <person name="Aguiy J.C."/>
        </authorList>
    </citation>
    <scope>NUCLEOTIDE SEQUENCE [LARGE SCALE GENOMIC DNA]</scope>
    <source>
        <strain evidence="1">JCA_2017</strain>
    </source>
</reference>
<comment type="caution">
    <text evidence="1">The sequence shown here is derived from an EMBL/GenBank/DDBJ whole genome shotgun (WGS) entry which is preliminary data.</text>
</comment>
<proteinExistence type="predicted"/>
<dbReference type="PANTHER" id="PTHR33240:SF15">
    <property type="entry name" value="GAG-PRO-LIKE PROTEIN"/>
    <property type="match status" value="1"/>
</dbReference>
<feature type="non-terminal residue" evidence="1">
    <location>
        <position position="1"/>
    </location>
</feature>
<organism evidence="1 2">
    <name type="scientific">Mucuna pruriens</name>
    <name type="common">Velvet bean</name>
    <name type="synonym">Dolichos pruriens</name>
    <dbReference type="NCBI Taxonomy" id="157652"/>
    <lineage>
        <taxon>Eukaryota</taxon>
        <taxon>Viridiplantae</taxon>
        <taxon>Streptophyta</taxon>
        <taxon>Embryophyta</taxon>
        <taxon>Tracheophyta</taxon>
        <taxon>Spermatophyta</taxon>
        <taxon>Magnoliopsida</taxon>
        <taxon>eudicotyledons</taxon>
        <taxon>Gunneridae</taxon>
        <taxon>Pentapetalae</taxon>
        <taxon>rosids</taxon>
        <taxon>fabids</taxon>
        <taxon>Fabales</taxon>
        <taxon>Fabaceae</taxon>
        <taxon>Papilionoideae</taxon>
        <taxon>50 kb inversion clade</taxon>
        <taxon>NPAAA clade</taxon>
        <taxon>indigoferoid/millettioid clade</taxon>
        <taxon>Phaseoleae</taxon>
        <taxon>Mucuna</taxon>
    </lineage>
</organism>
<evidence type="ECO:0000313" key="1">
    <source>
        <dbReference type="EMBL" id="RDX61124.1"/>
    </source>
</evidence>
<keyword evidence="2" id="KW-1185">Reference proteome</keyword>
<dbReference type="Proteomes" id="UP000257109">
    <property type="component" value="Unassembled WGS sequence"/>
</dbReference>
<protein>
    <submittedName>
        <fullName evidence="1">Uncharacterized protein</fullName>
    </submittedName>
</protein>